<evidence type="ECO:0000313" key="2">
    <source>
        <dbReference type="Proteomes" id="UP001148786"/>
    </source>
</evidence>
<reference evidence="1" key="1">
    <citation type="submission" date="2022-07" db="EMBL/GenBank/DDBJ databases">
        <title>Genome Sequence of Agrocybe chaxingu.</title>
        <authorList>
            <person name="Buettner E."/>
        </authorList>
    </citation>
    <scope>NUCLEOTIDE SEQUENCE</scope>
    <source>
        <strain evidence="1">MP-N11</strain>
    </source>
</reference>
<protein>
    <submittedName>
        <fullName evidence="1">Uncharacterized protein</fullName>
    </submittedName>
</protein>
<keyword evidence="2" id="KW-1185">Reference proteome</keyword>
<gene>
    <name evidence="1" type="ORF">NLJ89_g3253</name>
</gene>
<dbReference type="EMBL" id="JANKHO010000229">
    <property type="protein sequence ID" value="KAJ3512901.1"/>
    <property type="molecule type" value="Genomic_DNA"/>
</dbReference>
<name>A0A9W8K4D0_9AGAR</name>
<evidence type="ECO:0000313" key="1">
    <source>
        <dbReference type="EMBL" id="KAJ3512901.1"/>
    </source>
</evidence>
<dbReference type="Proteomes" id="UP001148786">
    <property type="component" value="Unassembled WGS sequence"/>
</dbReference>
<organism evidence="1 2">
    <name type="scientific">Agrocybe chaxingu</name>
    <dbReference type="NCBI Taxonomy" id="84603"/>
    <lineage>
        <taxon>Eukaryota</taxon>
        <taxon>Fungi</taxon>
        <taxon>Dikarya</taxon>
        <taxon>Basidiomycota</taxon>
        <taxon>Agaricomycotina</taxon>
        <taxon>Agaricomycetes</taxon>
        <taxon>Agaricomycetidae</taxon>
        <taxon>Agaricales</taxon>
        <taxon>Agaricineae</taxon>
        <taxon>Strophariaceae</taxon>
        <taxon>Agrocybe</taxon>
    </lineage>
</organism>
<comment type="caution">
    <text evidence="1">The sequence shown here is derived from an EMBL/GenBank/DDBJ whole genome shotgun (WGS) entry which is preliminary data.</text>
</comment>
<dbReference type="OrthoDB" id="2992500at2759"/>
<dbReference type="AlphaFoldDB" id="A0A9W8K4D0"/>
<proteinExistence type="predicted"/>
<sequence length="295" mass="32722">MILDISLPWSRLYSLELGSLPLAPDVVLVLMHYTATSLCQALFYVDFEDPATGSITSTHRPLMDPPAVRMKRLKTLGVILGGRGPDIGFFDRVRAPQLQNLRIVEMMNPNIEGWNLDILSPLMASCSRKLEMLELVDSPAFATVRTSAPQRRQVTHPELETLLDSVPNLKTLRLPRTIFAHSVTLGKLADGRLLPSVKVLEMTASSPTNAEDFLFMLTMRVQVAEAARRGIGTSSGSRGGGIDRWLEEEAGYVELITDIVLHMTLAQKSVFVKDVVPKYFPHLGAVRIHVKAFHL</sequence>
<accession>A0A9W8K4D0</accession>